<dbReference type="InterPro" id="IPR012165">
    <property type="entry name" value="Cyt_c3_hydrogenase_gsu"/>
</dbReference>
<accession>A0A7X5HTY5</accession>
<dbReference type="InterPro" id="IPR050353">
    <property type="entry name" value="PyrK_electron_transfer"/>
</dbReference>
<keyword evidence="1" id="KW-0001">2Fe-2S</keyword>
<keyword evidence="1" id="KW-0411">Iron-sulfur</keyword>
<evidence type="ECO:0000259" key="2">
    <source>
        <dbReference type="PROSITE" id="PS51384"/>
    </source>
</evidence>
<dbReference type="GO" id="GO:0050660">
    <property type="term" value="F:flavin adenine dinucleotide binding"/>
    <property type="evidence" value="ECO:0007669"/>
    <property type="project" value="InterPro"/>
</dbReference>
<dbReference type="GO" id="GO:0006221">
    <property type="term" value="P:pyrimidine nucleotide biosynthetic process"/>
    <property type="evidence" value="ECO:0007669"/>
    <property type="project" value="InterPro"/>
</dbReference>
<dbReference type="PANTHER" id="PTHR43513:SF1">
    <property type="entry name" value="ANAEROBIC SULFITE REDUCTASE SUBUNIT B"/>
    <property type="match status" value="1"/>
</dbReference>
<dbReference type="Gene3D" id="3.40.50.80">
    <property type="entry name" value="Nucleotide-binding domain of ferredoxin-NADP reductase (FNR) module"/>
    <property type="match status" value="1"/>
</dbReference>
<dbReference type="InterPro" id="IPR017927">
    <property type="entry name" value="FAD-bd_FR_type"/>
</dbReference>
<dbReference type="EMBL" id="JAAEEH010000004">
    <property type="protein sequence ID" value="NDL66612.1"/>
    <property type="molecule type" value="Genomic_DNA"/>
</dbReference>
<dbReference type="PANTHER" id="PTHR43513">
    <property type="entry name" value="DIHYDROOROTATE DEHYDROGENASE B (NAD(+)), ELECTRON TRANSFER SUBUNIT"/>
    <property type="match status" value="1"/>
</dbReference>
<dbReference type="PROSITE" id="PS51384">
    <property type="entry name" value="FAD_FR"/>
    <property type="match status" value="1"/>
</dbReference>
<dbReference type="SUPFAM" id="SSF52343">
    <property type="entry name" value="Ferredoxin reductase-like, C-terminal NADP-linked domain"/>
    <property type="match status" value="1"/>
</dbReference>
<comment type="caution">
    <text evidence="3">The sequence shown here is derived from an EMBL/GenBank/DDBJ whole genome shotgun (WGS) entry which is preliminary data.</text>
</comment>
<feature type="binding site" evidence="1">
    <location>
        <position position="231"/>
    </location>
    <ligand>
        <name>[2Fe-2S] cluster</name>
        <dbReference type="ChEBI" id="CHEBI:190135"/>
    </ligand>
</feature>
<dbReference type="SUPFAM" id="SSF63380">
    <property type="entry name" value="Riboflavin synthase domain-like"/>
    <property type="match status" value="1"/>
</dbReference>
<dbReference type="InterPro" id="IPR019480">
    <property type="entry name" value="Dihydroorotate_DH_Fe-S-bd"/>
</dbReference>
<dbReference type="Pfam" id="PF10418">
    <property type="entry name" value="DHODB_Fe-S_bind"/>
    <property type="match status" value="1"/>
</dbReference>
<dbReference type="InterPro" id="IPR014260">
    <property type="entry name" value="Sulphite_reductase_B"/>
</dbReference>
<dbReference type="NCBIfam" id="TIGR02911">
    <property type="entry name" value="sulfite_red_B"/>
    <property type="match status" value="1"/>
</dbReference>
<feature type="binding site" evidence="1">
    <location>
        <position position="239"/>
    </location>
    <ligand>
        <name>[2Fe-2S] cluster</name>
        <dbReference type="ChEBI" id="CHEBI:190135"/>
    </ligand>
</feature>
<sequence length="263" mass="29283">MTNPYLPKPYELVGIRKETAIDYTYTIDYQGPVTGGQFMEVSIPGVGEAPISISDFDGSTIDMTIRKVGRLTDKIFEMEPGDSLFLRGPYGNGFQLDNFKGRDLVVIAGGTGLAPVKKTIQHYMENLDQVKSLEVLLGFKSPSDILFTDDILRWEEKAKVILSVDNPVEGWDGHTGLVTTHVTKLDLSNVKEKTAIVVGPPIMMKFMTLELLKNGFLEENIWVSFERKMSCGIGKCGHCKIDETYVCLEGPVFNYTKAKNLLD</sequence>
<dbReference type="GO" id="GO:0046872">
    <property type="term" value="F:metal ion binding"/>
    <property type="evidence" value="ECO:0007669"/>
    <property type="project" value="UniProtKB-KW"/>
</dbReference>
<evidence type="ECO:0000313" key="3">
    <source>
        <dbReference type="EMBL" id="NDL66612.1"/>
    </source>
</evidence>
<name>A0A7X5HTY5_9FIRM</name>
<dbReference type="RefSeq" id="WP_162369340.1">
    <property type="nucleotide sequence ID" value="NZ_JAAEEH010000004.1"/>
</dbReference>
<dbReference type="GO" id="GO:0016491">
    <property type="term" value="F:oxidoreductase activity"/>
    <property type="evidence" value="ECO:0007669"/>
    <property type="project" value="InterPro"/>
</dbReference>
<dbReference type="PRINTS" id="PR00406">
    <property type="entry name" value="CYTB5RDTASE"/>
</dbReference>
<organism evidence="3 4">
    <name type="scientific">Anaerotalea alkaliphila</name>
    <dbReference type="NCBI Taxonomy" id="2662126"/>
    <lineage>
        <taxon>Bacteria</taxon>
        <taxon>Bacillati</taxon>
        <taxon>Bacillota</taxon>
        <taxon>Clostridia</taxon>
        <taxon>Eubacteriales</taxon>
        <taxon>Anaerotalea</taxon>
    </lineage>
</organism>
<proteinExistence type="predicted"/>
<gene>
    <name evidence="3" type="primary">asrB</name>
    <name evidence="3" type="ORF">GXN74_02465</name>
</gene>
<feature type="domain" description="FAD-binding FR-type" evidence="2">
    <location>
        <begin position="5"/>
        <end position="96"/>
    </location>
</feature>
<dbReference type="InterPro" id="IPR017938">
    <property type="entry name" value="Riboflavin_synthase-like_b-brl"/>
</dbReference>
<keyword evidence="1" id="KW-0479">Metal-binding</keyword>
<dbReference type="PIRSF" id="PIRSF006816">
    <property type="entry name" value="Cyc3_hyd_g"/>
    <property type="match status" value="1"/>
</dbReference>
<dbReference type="Pfam" id="PF00175">
    <property type="entry name" value="NAD_binding_1"/>
    <property type="match status" value="1"/>
</dbReference>
<protein>
    <submittedName>
        <fullName evidence="3">Anaerobic sulfite reductase subunit AsrB</fullName>
    </submittedName>
</protein>
<feature type="binding site" evidence="1">
    <location>
        <position position="247"/>
    </location>
    <ligand>
        <name>[2Fe-2S] cluster</name>
        <dbReference type="ChEBI" id="CHEBI:190135"/>
    </ligand>
</feature>
<keyword evidence="4" id="KW-1185">Reference proteome</keyword>
<reference evidence="3 4" key="1">
    <citation type="submission" date="2020-01" db="EMBL/GenBank/DDBJ databases">
        <title>Anaeroalcalibacter tamaniensis gen. nov., sp. nov., moderately halophilic strictly anaerobic fermenter bacterium from mud volcano of Taman peninsula.</title>
        <authorList>
            <person name="Frolova A."/>
            <person name="Merkel A.Y."/>
            <person name="Slobodkin A.I."/>
        </authorList>
    </citation>
    <scope>NUCLEOTIDE SEQUENCE [LARGE SCALE GENOMIC DNA]</scope>
    <source>
        <strain evidence="3 4">F-3ap</strain>
    </source>
</reference>
<keyword evidence="1" id="KW-0408">Iron</keyword>
<dbReference type="GO" id="GO:0051537">
    <property type="term" value="F:2 iron, 2 sulfur cluster binding"/>
    <property type="evidence" value="ECO:0007669"/>
    <property type="project" value="UniProtKB-KW"/>
</dbReference>
<dbReference type="InterPro" id="IPR001433">
    <property type="entry name" value="OxRdtase_FAD/NAD-bd"/>
</dbReference>
<dbReference type="Proteomes" id="UP000461585">
    <property type="component" value="Unassembled WGS sequence"/>
</dbReference>
<dbReference type="Gene3D" id="2.40.30.10">
    <property type="entry name" value="Translation factors"/>
    <property type="match status" value="1"/>
</dbReference>
<feature type="binding site" evidence="1">
    <location>
        <position position="236"/>
    </location>
    <ligand>
        <name>[2Fe-2S] cluster</name>
        <dbReference type="ChEBI" id="CHEBI:190135"/>
    </ligand>
</feature>
<dbReference type="CDD" id="cd06221">
    <property type="entry name" value="sulfite_reductase_like"/>
    <property type="match status" value="1"/>
</dbReference>
<evidence type="ECO:0000256" key="1">
    <source>
        <dbReference type="PIRSR" id="PIRSR006816-2"/>
    </source>
</evidence>
<comment type="cofactor">
    <cofactor evidence="1">
        <name>[2Fe-2S] cluster</name>
        <dbReference type="ChEBI" id="CHEBI:190135"/>
    </cofactor>
    <text evidence="1">Binds 1 [2Fe-2S] cluster per subunit.</text>
</comment>
<evidence type="ECO:0000313" key="4">
    <source>
        <dbReference type="Proteomes" id="UP000461585"/>
    </source>
</evidence>
<dbReference type="AlphaFoldDB" id="A0A7X5HTY5"/>
<dbReference type="InterPro" id="IPR039261">
    <property type="entry name" value="FNR_nucleotide-bd"/>
</dbReference>